<evidence type="ECO:0000313" key="2">
    <source>
        <dbReference type="EMBL" id="PHM52421.1"/>
    </source>
</evidence>
<sequence length="115" mass="13234">MYVKESTGEKENSSFRIVIYPFCEEIQKRLNQLPAVNERLISFQHSKYGLKTVKSTGCVMFKPKISNTQFGIEVAIYDIKGLEQLISFITYELDEHSTNQQAPYPPKKTPAIKEN</sequence>
<name>A0A1V0M412_XENHO</name>
<geneLocation type="plasmid" evidence="1">
    <name>unnamed1</name>
</geneLocation>
<dbReference type="Proteomes" id="UP000225433">
    <property type="component" value="Unassembled WGS sequence"/>
</dbReference>
<protein>
    <submittedName>
        <fullName evidence="1">Uncharacterized protein</fullName>
    </submittedName>
</protein>
<reference evidence="1" key="1">
    <citation type="journal article" date="2017" name="J. Invertebr. Pathol.">
        <title>Identification and bacterial characteristics of Xenorhabdus hominickii ANU101 from an entomopathogenic nematode, Steinernema monticolum.</title>
        <authorList>
            <person name="Park Y."/>
            <person name="Kang S."/>
            <person name="Sadekuzzaman M."/>
            <person name="Kim H."/>
            <person name="Jung J.K."/>
            <person name="Kim Y."/>
        </authorList>
    </citation>
    <scope>NUCLEOTIDE SEQUENCE</scope>
    <source>
        <strain evidence="1">ANU101</strain>
        <plasmid evidence="1">unnamed1</plasmid>
    </source>
</reference>
<dbReference type="EMBL" id="KX517798">
    <property type="protein sequence ID" value="ARD69590.1"/>
    <property type="molecule type" value="Genomic_DNA"/>
</dbReference>
<organism evidence="1">
    <name type="scientific">Xenorhabdus hominickii</name>
    <dbReference type="NCBI Taxonomy" id="351679"/>
    <lineage>
        <taxon>Bacteria</taxon>
        <taxon>Pseudomonadati</taxon>
        <taxon>Pseudomonadota</taxon>
        <taxon>Gammaproteobacteria</taxon>
        <taxon>Enterobacterales</taxon>
        <taxon>Morganellaceae</taxon>
        <taxon>Xenorhabdus</taxon>
    </lineage>
</organism>
<keyword evidence="1" id="KW-0614">Plasmid</keyword>
<evidence type="ECO:0000313" key="3">
    <source>
        <dbReference type="Proteomes" id="UP000225433"/>
    </source>
</evidence>
<dbReference type="RefSeq" id="WP_099139930.1">
    <property type="nucleotide sequence ID" value="NZ_CAWNQJ010000123.1"/>
</dbReference>
<evidence type="ECO:0000313" key="1">
    <source>
        <dbReference type="EMBL" id="ARD69590.1"/>
    </source>
</evidence>
<proteinExistence type="predicted"/>
<reference evidence="2 3" key="2">
    <citation type="journal article" date="2017" name="Nat. Microbiol.">
        <title>Natural product diversity associated with the nematode symbionts Photorhabdus and Xenorhabdus.</title>
        <authorList>
            <person name="Tobias N.J."/>
            <person name="Wolff H."/>
            <person name="Djahanschiri B."/>
            <person name="Grundmann F."/>
            <person name="Kronenwerth M."/>
            <person name="Shi Y.M."/>
            <person name="Simonyi S."/>
            <person name="Grun P."/>
            <person name="Shapiro-Ilan D."/>
            <person name="Pidot S.J."/>
            <person name="Stinear T.P."/>
            <person name="Ebersberger I."/>
            <person name="Bode H.B."/>
        </authorList>
    </citation>
    <scope>NUCLEOTIDE SEQUENCE [LARGE SCALE GENOMIC DNA]</scope>
    <source>
        <strain evidence="2 3">DSM 17903</strain>
    </source>
</reference>
<dbReference type="EMBL" id="NJAI01000009">
    <property type="protein sequence ID" value="PHM52421.1"/>
    <property type="molecule type" value="Genomic_DNA"/>
</dbReference>
<accession>A0A1V0M412</accession>
<dbReference type="AlphaFoldDB" id="A0A1V0M412"/>
<gene>
    <name evidence="2" type="ORF">Xhom_04499</name>
</gene>